<protein>
    <recommendedName>
        <fullName evidence="4">DUF3159 domain-containing protein</fullName>
    </recommendedName>
</protein>
<evidence type="ECO:0000256" key="1">
    <source>
        <dbReference type="SAM" id="Phobius"/>
    </source>
</evidence>
<dbReference type="Pfam" id="PF11361">
    <property type="entry name" value="DUF3159"/>
    <property type="match status" value="1"/>
</dbReference>
<dbReference type="KEGG" id="nml:Namu_3758"/>
<accession>C8XG54</accession>
<keyword evidence="1" id="KW-1133">Transmembrane helix</keyword>
<dbReference type="AlphaFoldDB" id="C8XG54"/>
<dbReference type="InterPro" id="IPR016566">
    <property type="entry name" value="UCP010219"/>
</dbReference>
<feature type="transmembrane region" description="Helical" evidence="1">
    <location>
        <begin position="81"/>
        <end position="107"/>
    </location>
</feature>
<feature type="transmembrane region" description="Helical" evidence="1">
    <location>
        <begin position="51"/>
        <end position="69"/>
    </location>
</feature>
<dbReference type="HOGENOM" id="CLU_075797_1_2_11"/>
<evidence type="ECO:0000313" key="3">
    <source>
        <dbReference type="Proteomes" id="UP000002218"/>
    </source>
</evidence>
<feature type="transmembrane region" description="Helical" evidence="1">
    <location>
        <begin position="164"/>
        <end position="185"/>
    </location>
</feature>
<reference evidence="3" key="1">
    <citation type="submission" date="2009-09" db="EMBL/GenBank/DDBJ databases">
        <title>The complete genome of Nakamurella multipartita DSM 44233.</title>
        <authorList>
            <consortium name="US DOE Joint Genome Institute (JGI-PGF)"/>
            <person name="Lucas S."/>
            <person name="Copeland A."/>
            <person name="Lapidus A."/>
            <person name="Glavina del Rio T."/>
            <person name="Dalin E."/>
            <person name="Tice H."/>
            <person name="Bruce D."/>
            <person name="Goodwin L."/>
            <person name="Pitluck S."/>
            <person name="Kyrpides N."/>
            <person name="Mavromatis K."/>
            <person name="Ivanova N."/>
            <person name="Ovchinnikova G."/>
            <person name="Sims D."/>
            <person name="Meincke L."/>
            <person name="Brettin T."/>
            <person name="Detter J.C."/>
            <person name="Han C."/>
            <person name="Larimer F."/>
            <person name="Land M."/>
            <person name="Hauser L."/>
            <person name="Markowitz V."/>
            <person name="Cheng J.-F."/>
            <person name="Hugenholtz P."/>
            <person name="Woyke T."/>
            <person name="Wu D."/>
            <person name="Klenk H.-P."/>
            <person name="Eisen J.A."/>
        </authorList>
    </citation>
    <scope>NUCLEOTIDE SEQUENCE [LARGE SCALE GENOMIC DNA]</scope>
    <source>
        <strain evidence="3">ATCC 700099 / DSM 44233 / CIP 104796 / JCM 9543 / NBRC 105858 / Y-104</strain>
    </source>
</reference>
<feature type="transmembrane region" description="Helical" evidence="1">
    <location>
        <begin position="127"/>
        <end position="144"/>
    </location>
</feature>
<dbReference type="eggNOG" id="ENOG5031MNQ">
    <property type="taxonomic scope" value="Bacteria"/>
</dbReference>
<feature type="transmembrane region" description="Helical" evidence="1">
    <location>
        <begin position="12"/>
        <end position="39"/>
    </location>
</feature>
<organism evidence="2 3">
    <name type="scientific">Nakamurella multipartita (strain ATCC 700099 / DSM 44233 / CIP 104796 / JCM 9543 / NBRC 105858 / Y-104)</name>
    <name type="common">Microsphaera multipartita</name>
    <dbReference type="NCBI Taxonomy" id="479431"/>
    <lineage>
        <taxon>Bacteria</taxon>
        <taxon>Bacillati</taxon>
        <taxon>Actinomycetota</taxon>
        <taxon>Actinomycetes</taxon>
        <taxon>Nakamurellales</taxon>
        <taxon>Nakamurellaceae</taxon>
        <taxon>Nakamurella</taxon>
    </lineage>
</organism>
<dbReference type="PIRSF" id="PIRSF010219">
    <property type="entry name" value="UCP010219"/>
    <property type="match status" value="1"/>
</dbReference>
<keyword evidence="3" id="KW-1185">Reference proteome</keyword>
<gene>
    <name evidence="2" type="ordered locus">Namu_3758</name>
</gene>
<keyword evidence="1" id="KW-0472">Membrane</keyword>
<keyword evidence="1" id="KW-0812">Transmembrane</keyword>
<dbReference type="STRING" id="479431.Namu_3758"/>
<dbReference type="EMBL" id="CP001737">
    <property type="protein sequence ID" value="ACV80056.1"/>
    <property type="molecule type" value="Genomic_DNA"/>
</dbReference>
<evidence type="ECO:0000313" key="2">
    <source>
        <dbReference type="EMBL" id="ACV80056.1"/>
    </source>
</evidence>
<proteinExistence type="predicted"/>
<dbReference type="InParanoid" id="C8XG54"/>
<evidence type="ECO:0008006" key="4">
    <source>
        <dbReference type="Google" id="ProtNLM"/>
    </source>
</evidence>
<name>C8XG54_NAKMY</name>
<sequence length="216" mass="23702">MGGVMGMVDSGLPVLVFIVANTVGGLGWGIGAAVTAAVVIAIMRIARKRPVTQAIGGLFGVGIAAYIAYRTDSAKGYFLLGIWSYLLYGGALLLSIVVRWPLIGVIWESVNGRGTAWRKDRALVRRYDWATFVWVVVFAVRYLVQNYLYDSDQVGWLAAFRLIMGYPLFVVAIAASVLIVAHGTWPEHATTWRSRIRHLRESSRPGKDDPQSSEAT</sequence>
<dbReference type="OrthoDB" id="5244221at2"/>
<reference evidence="2 3" key="2">
    <citation type="journal article" date="2010" name="Stand. Genomic Sci.">
        <title>Complete genome sequence of Nakamurella multipartita type strain (Y-104).</title>
        <authorList>
            <person name="Tice H."/>
            <person name="Mayilraj S."/>
            <person name="Sims D."/>
            <person name="Lapidus A."/>
            <person name="Nolan M."/>
            <person name="Lucas S."/>
            <person name="Glavina Del Rio T."/>
            <person name="Copeland A."/>
            <person name="Cheng J.F."/>
            <person name="Meincke L."/>
            <person name="Bruce D."/>
            <person name="Goodwin L."/>
            <person name="Pitluck S."/>
            <person name="Ivanova N."/>
            <person name="Mavromatis K."/>
            <person name="Ovchinnikova G."/>
            <person name="Pati A."/>
            <person name="Chen A."/>
            <person name="Palaniappan K."/>
            <person name="Land M."/>
            <person name="Hauser L."/>
            <person name="Chang Y.J."/>
            <person name="Jeffries C.D."/>
            <person name="Detter J.C."/>
            <person name="Brettin T."/>
            <person name="Rohde M."/>
            <person name="Goker M."/>
            <person name="Bristow J."/>
            <person name="Eisen J.A."/>
            <person name="Markowitz V."/>
            <person name="Hugenholtz P."/>
            <person name="Kyrpides N.C."/>
            <person name="Klenk H.P."/>
            <person name="Chen F."/>
        </authorList>
    </citation>
    <scope>NUCLEOTIDE SEQUENCE [LARGE SCALE GENOMIC DNA]</scope>
    <source>
        <strain evidence="3">ATCC 700099 / DSM 44233 / CIP 104796 / JCM 9543 / NBRC 105858 / Y-104</strain>
    </source>
</reference>
<dbReference type="Proteomes" id="UP000002218">
    <property type="component" value="Chromosome"/>
</dbReference>